<comment type="caution">
    <text evidence="12">The sequence shown here is derived from an EMBL/GenBank/DDBJ whole genome shotgun (WGS) entry which is preliminary data.</text>
</comment>
<dbReference type="Gene3D" id="3.40.630.30">
    <property type="match status" value="1"/>
</dbReference>
<evidence type="ECO:0000256" key="3">
    <source>
        <dbReference type="ARBA" id="ARBA00022679"/>
    </source>
</evidence>
<dbReference type="InterPro" id="IPR024914">
    <property type="entry name" value="tRNA_acetyltr_TmcA"/>
</dbReference>
<feature type="domain" description="N-acetyltransferase" evidence="10">
    <location>
        <begin position="379"/>
        <end position="560"/>
    </location>
</feature>
<sequence>MQHAFQSWLNERKQGVFHRQLLVIQGSPDWTRQQAQALTSGTASLWVGEGEGQILSKNYRQQLGREWDNVVYDLRAGVSANALVALSGTVRRGGLMVLLAPVEEQWAEELRGLTGKLSYGVKKHSGLFCQWLQHKLQHNENVAILHPDSFNGVNQPVNAQTTKLASPYASQEQELAVQAIIKVACGHRNRPLVLTADRGRGKTSALGLAAAQLLKQGKQVLMTAPHIDAVAQAFTHASQQLGSRQQSENGCIKTEQGSLKFVPVDVLLKERPPADLLLIDEAAAIPAPQLKRLLNQYNRLVFSSTIHGYEGSGRGFDIRFKPYLQTQRPQWRSLHISAPLRWHEGDCLEQFWLDALLMQDAPANKAPTTEPLQLHQHSAEQLASSPQLLHQIFELLVNAHYQTSPDDLQRILDAPDLQLYSLKQQGQLLGAMLVQSEGGNALTALAEPISQGERRVQGHLLAQNLSAYLCEPALATLSHWRIVRIAMHPQYRRQGHGLRMLKELAVYAKIKGVDSLGTAYGATNELLAFWHKAGFAPVRLGHKLDAASGEHSVLMLYALNEQAEYWQHQLLAHFCRELQHLLPSTFRQLDSALVLQLTGILCQPQPLSIHERRLLTAFAAGMQPLENLHLAMLTLLTQPHSKKQLGAAAAARYVLQGWDRLAICAEYGLTGKRQLAEYLRRWVKLVLDEAL</sequence>
<dbReference type="GO" id="GO:0051392">
    <property type="term" value="F:tRNA cytidine N4-acetyltransferase activity"/>
    <property type="evidence" value="ECO:0007669"/>
    <property type="project" value="UniProtKB-UniRule"/>
</dbReference>
<dbReference type="PROSITE" id="PS51192">
    <property type="entry name" value="HELICASE_ATP_BIND_1"/>
    <property type="match status" value="1"/>
</dbReference>
<evidence type="ECO:0000256" key="1">
    <source>
        <dbReference type="ARBA" id="ARBA00022490"/>
    </source>
</evidence>
<dbReference type="InterPro" id="IPR016181">
    <property type="entry name" value="Acyl_CoA_acyltransferase"/>
</dbReference>
<feature type="binding site" evidence="9">
    <location>
        <position position="341"/>
    </location>
    <ligand>
        <name>ATP</name>
        <dbReference type="ChEBI" id="CHEBI:30616"/>
    </ligand>
</feature>
<keyword evidence="1 9" id="KW-0963">Cytoplasm</keyword>
<reference evidence="12" key="1">
    <citation type="journal article" date="2014" name="Int. J. Syst. Evol. Microbiol.">
        <title>Complete genome sequence of Corynebacterium casei LMG S-19264T (=DSM 44701T), isolated from a smear-ripened cheese.</title>
        <authorList>
            <consortium name="US DOE Joint Genome Institute (JGI-PGF)"/>
            <person name="Walter F."/>
            <person name="Albersmeier A."/>
            <person name="Kalinowski J."/>
            <person name="Ruckert C."/>
        </authorList>
    </citation>
    <scope>NUCLEOTIDE SEQUENCE</scope>
    <source>
        <strain evidence="12">CGMCC 1.7086</strain>
    </source>
</reference>
<dbReference type="Pfam" id="PF05127">
    <property type="entry name" value="NAT10_TcmA_helicase"/>
    <property type="match status" value="1"/>
</dbReference>
<dbReference type="PROSITE" id="PS51186">
    <property type="entry name" value="GNAT"/>
    <property type="match status" value="1"/>
</dbReference>
<keyword evidence="4 9" id="KW-0819">tRNA processing</keyword>
<reference evidence="12" key="2">
    <citation type="submission" date="2020-09" db="EMBL/GenBank/DDBJ databases">
        <authorList>
            <person name="Sun Q."/>
            <person name="Zhou Y."/>
        </authorList>
    </citation>
    <scope>NUCLEOTIDE SEQUENCE</scope>
    <source>
        <strain evidence="12">CGMCC 1.7086</strain>
    </source>
</reference>
<name>A0A918DKC8_9ALTE</name>
<protein>
    <recommendedName>
        <fullName evidence="9">tRNA(Met) cytidine acetyltransferase TmcA</fullName>
        <ecNumber evidence="9">2.3.1.193</ecNumber>
    </recommendedName>
</protein>
<dbReference type="Proteomes" id="UP000606935">
    <property type="component" value="Unassembled WGS sequence"/>
</dbReference>
<dbReference type="PANTHER" id="PTHR10925">
    <property type="entry name" value="N-ACETYLTRANSFERASE 10"/>
    <property type="match status" value="1"/>
</dbReference>
<keyword evidence="2 9" id="KW-0820">tRNA-binding</keyword>
<evidence type="ECO:0000259" key="10">
    <source>
        <dbReference type="PROSITE" id="PS51186"/>
    </source>
</evidence>
<dbReference type="GO" id="GO:0005524">
    <property type="term" value="F:ATP binding"/>
    <property type="evidence" value="ECO:0007669"/>
    <property type="project" value="UniProtKB-UniRule"/>
</dbReference>
<evidence type="ECO:0000256" key="5">
    <source>
        <dbReference type="ARBA" id="ARBA00022741"/>
    </source>
</evidence>
<keyword evidence="8 9" id="KW-0012">Acyltransferase</keyword>
<dbReference type="AlphaFoldDB" id="A0A918DKC8"/>
<organism evidence="12 13">
    <name type="scientific">Bowmanella pacifica</name>
    <dbReference type="NCBI Taxonomy" id="502051"/>
    <lineage>
        <taxon>Bacteria</taxon>
        <taxon>Pseudomonadati</taxon>
        <taxon>Pseudomonadota</taxon>
        <taxon>Gammaproteobacteria</taxon>
        <taxon>Alteromonadales</taxon>
        <taxon>Alteromonadaceae</taxon>
        <taxon>Bowmanella</taxon>
    </lineage>
</organism>
<dbReference type="InterPro" id="IPR038321">
    <property type="entry name" value="TmcA_C_sf"/>
</dbReference>
<dbReference type="Gene3D" id="1.20.120.890">
    <property type="entry name" value="tRNA(Met) cytidine acetyltransferase, tail domain"/>
    <property type="match status" value="1"/>
</dbReference>
<feature type="binding site" evidence="9">
    <location>
        <position position="525"/>
    </location>
    <ligand>
        <name>acetyl-CoA</name>
        <dbReference type="ChEBI" id="CHEBI:57288"/>
    </ligand>
</feature>
<comment type="function">
    <text evidence="9">Catalyzes the formation of N(4)-acetylcytidine (ac(4)C) at the wobble position of tRNA(Met), by using acetyl-CoA as an acetyl donor and ATP (or GTP).</text>
</comment>
<dbReference type="GO" id="GO:0002101">
    <property type="term" value="P:tRNA wobble cytosine modification"/>
    <property type="evidence" value="ECO:0007669"/>
    <property type="project" value="UniProtKB-UniRule"/>
</dbReference>
<dbReference type="RefSeq" id="WP_188696646.1">
    <property type="nucleotide sequence ID" value="NZ_BMLS01000005.1"/>
</dbReference>
<keyword evidence="3 9" id="KW-0808">Transferase</keyword>
<dbReference type="InterPro" id="IPR007807">
    <property type="entry name" value="TcmA/NAT10_helicase"/>
</dbReference>
<evidence type="ECO:0000256" key="8">
    <source>
        <dbReference type="ARBA" id="ARBA00023315"/>
    </source>
</evidence>
<feature type="domain" description="Helicase ATP-binding" evidence="11">
    <location>
        <begin position="183"/>
        <end position="324"/>
    </location>
</feature>
<comment type="similarity">
    <text evidence="9">Belongs to the TmcA family.</text>
</comment>
<evidence type="ECO:0000256" key="2">
    <source>
        <dbReference type="ARBA" id="ARBA00022555"/>
    </source>
</evidence>
<dbReference type="InterPro" id="IPR000182">
    <property type="entry name" value="GNAT_dom"/>
</dbReference>
<evidence type="ECO:0000313" key="12">
    <source>
        <dbReference type="EMBL" id="GGO71935.1"/>
    </source>
</evidence>
<dbReference type="Pfam" id="PF13718">
    <property type="entry name" value="GNAT_acetyltr_2"/>
    <property type="match status" value="1"/>
</dbReference>
<dbReference type="InterPro" id="IPR032672">
    <property type="entry name" value="TmcA/NAT10/Kre33"/>
</dbReference>
<keyword evidence="5 9" id="KW-0547">Nucleotide-binding</keyword>
<feature type="binding site" evidence="9">
    <location>
        <position position="173"/>
    </location>
    <ligand>
        <name>ATP</name>
        <dbReference type="ChEBI" id="CHEBI:30616"/>
    </ligand>
</feature>
<evidence type="ECO:0000259" key="11">
    <source>
        <dbReference type="PROSITE" id="PS51192"/>
    </source>
</evidence>
<dbReference type="GO" id="GO:1904812">
    <property type="term" value="P:rRNA acetylation involved in maturation of SSU-rRNA"/>
    <property type="evidence" value="ECO:0007669"/>
    <property type="project" value="TreeGrafter"/>
</dbReference>
<keyword evidence="7 9" id="KW-0694">RNA-binding</keyword>
<comment type="caution">
    <text evidence="9">Lacks conserved residue(s) required for the propagation of feature annotation.</text>
</comment>
<keyword evidence="6 9" id="KW-0067">ATP-binding</keyword>
<dbReference type="GO" id="GO:0000049">
    <property type="term" value="F:tRNA binding"/>
    <property type="evidence" value="ECO:0007669"/>
    <property type="project" value="UniProtKB-UniRule"/>
</dbReference>
<evidence type="ECO:0000256" key="7">
    <source>
        <dbReference type="ARBA" id="ARBA00022884"/>
    </source>
</evidence>
<dbReference type="GO" id="GO:0051391">
    <property type="term" value="P:tRNA acetylation"/>
    <property type="evidence" value="ECO:0007669"/>
    <property type="project" value="UniProtKB-UniRule"/>
</dbReference>
<dbReference type="EMBL" id="BMLS01000005">
    <property type="protein sequence ID" value="GGO71935.1"/>
    <property type="molecule type" value="Genomic_DNA"/>
</dbReference>
<keyword evidence="13" id="KW-1185">Reference proteome</keyword>
<dbReference type="GO" id="GO:0005737">
    <property type="term" value="C:cytoplasm"/>
    <property type="evidence" value="ECO:0007669"/>
    <property type="project" value="UniProtKB-SubCell"/>
</dbReference>
<dbReference type="SUPFAM" id="SSF52540">
    <property type="entry name" value="P-loop containing nucleoside triphosphate hydrolases"/>
    <property type="match status" value="1"/>
</dbReference>
<dbReference type="InterPro" id="IPR013562">
    <property type="entry name" value="TmcA/NAT10_N"/>
</dbReference>
<proteinExistence type="inferred from homology"/>
<dbReference type="EC" id="2.3.1.193" evidence="9"/>
<dbReference type="Pfam" id="PF08351">
    <property type="entry name" value="TmcA_N"/>
    <property type="match status" value="1"/>
</dbReference>
<dbReference type="Gene3D" id="3.40.50.300">
    <property type="entry name" value="P-loop containing nucleotide triphosphate hydrolases"/>
    <property type="match status" value="1"/>
</dbReference>
<dbReference type="CDD" id="cd04301">
    <property type="entry name" value="NAT_SF"/>
    <property type="match status" value="1"/>
</dbReference>
<evidence type="ECO:0000256" key="9">
    <source>
        <dbReference type="HAMAP-Rule" id="MF_01886"/>
    </source>
</evidence>
<evidence type="ECO:0000256" key="4">
    <source>
        <dbReference type="ARBA" id="ARBA00022694"/>
    </source>
</evidence>
<dbReference type="HAMAP" id="MF_01886">
    <property type="entry name" value="tRNA_acetyltr_TmcA"/>
    <property type="match status" value="1"/>
</dbReference>
<comment type="subcellular location">
    <subcellularLocation>
        <location evidence="9">Cytoplasm</location>
    </subcellularLocation>
</comment>
<dbReference type="InterPro" id="IPR014001">
    <property type="entry name" value="Helicase_ATP-bd"/>
</dbReference>
<dbReference type="InterPro" id="IPR027417">
    <property type="entry name" value="P-loop_NTPase"/>
</dbReference>
<gene>
    <name evidence="9 12" type="primary">tmcA</name>
    <name evidence="12" type="ORF">GCM10010982_28860</name>
</gene>
<evidence type="ECO:0000313" key="13">
    <source>
        <dbReference type="Proteomes" id="UP000606935"/>
    </source>
</evidence>
<dbReference type="Gene3D" id="3.40.50.11040">
    <property type="match status" value="1"/>
</dbReference>
<accession>A0A918DKC8</accession>
<evidence type="ECO:0000256" key="6">
    <source>
        <dbReference type="ARBA" id="ARBA00022840"/>
    </source>
</evidence>
<dbReference type="PANTHER" id="PTHR10925:SF5">
    <property type="entry name" value="RNA CYTIDINE ACETYLTRANSFERASE"/>
    <property type="match status" value="1"/>
</dbReference>
<dbReference type="SUPFAM" id="SSF55729">
    <property type="entry name" value="Acyl-CoA N-acyltransferases (Nat)"/>
    <property type="match status" value="1"/>
</dbReference>
<dbReference type="GO" id="GO:1990883">
    <property type="term" value="F:18S rRNA cytidine N-acetyltransferase activity"/>
    <property type="evidence" value="ECO:0007669"/>
    <property type="project" value="TreeGrafter"/>
</dbReference>
<comment type="catalytic activity">
    <reaction evidence="9">
        <text>cytidine(34) in elongator tRNA(Met) + acetyl-CoA + ATP + H2O = N(4)-acetylcytidine(34) in elongator tRNA(Met) + ADP + phosphate + CoA + H(+)</text>
        <dbReference type="Rhea" id="RHEA:43788"/>
        <dbReference type="Rhea" id="RHEA-COMP:10693"/>
        <dbReference type="Rhea" id="RHEA-COMP:10694"/>
        <dbReference type="ChEBI" id="CHEBI:15377"/>
        <dbReference type="ChEBI" id="CHEBI:15378"/>
        <dbReference type="ChEBI" id="CHEBI:30616"/>
        <dbReference type="ChEBI" id="CHEBI:43474"/>
        <dbReference type="ChEBI" id="CHEBI:57287"/>
        <dbReference type="ChEBI" id="CHEBI:57288"/>
        <dbReference type="ChEBI" id="CHEBI:74900"/>
        <dbReference type="ChEBI" id="CHEBI:82748"/>
        <dbReference type="ChEBI" id="CHEBI:456216"/>
        <dbReference type="EC" id="2.3.1.193"/>
    </reaction>
</comment>